<organism evidence="4 5">
    <name type="scientific">Heterodera trifolii</name>
    <dbReference type="NCBI Taxonomy" id="157864"/>
    <lineage>
        <taxon>Eukaryota</taxon>
        <taxon>Metazoa</taxon>
        <taxon>Ecdysozoa</taxon>
        <taxon>Nematoda</taxon>
        <taxon>Chromadorea</taxon>
        <taxon>Rhabditida</taxon>
        <taxon>Tylenchina</taxon>
        <taxon>Tylenchomorpha</taxon>
        <taxon>Tylenchoidea</taxon>
        <taxon>Heteroderidae</taxon>
        <taxon>Heteroderinae</taxon>
        <taxon>Heterodera</taxon>
    </lineage>
</organism>
<feature type="signal peptide" evidence="3">
    <location>
        <begin position="1"/>
        <end position="25"/>
    </location>
</feature>
<feature type="region of interest" description="Disordered" evidence="2">
    <location>
        <begin position="311"/>
        <end position="335"/>
    </location>
</feature>
<evidence type="ECO:0000256" key="1">
    <source>
        <dbReference type="SAM" id="Coils"/>
    </source>
</evidence>
<feature type="chain" id="PRO_5044861315" evidence="3">
    <location>
        <begin position="26"/>
        <end position="802"/>
    </location>
</feature>
<dbReference type="AlphaFoldDB" id="A0ABD2M3B0"/>
<comment type="caution">
    <text evidence="4">The sequence shown here is derived from an EMBL/GenBank/DDBJ whole genome shotgun (WGS) entry which is preliminary data.</text>
</comment>
<protein>
    <submittedName>
        <fullName evidence="4">Uncharacterized protein</fullName>
    </submittedName>
</protein>
<feature type="compositionally biased region" description="Basic residues" evidence="2">
    <location>
        <begin position="86"/>
        <end position="97"/>
    </location>
</feature>
<evidence type="ECO:0000313" key="5">
    <source>
        <dbReference type="Proteomes" id="UP001620626"/>
    </source>
</evidence>
<evidence type="ECO:0000313" key="4">
    <source>
        <dbReference type="EMBL" id="KAL3121587.1"/>
    </source>
</evidence>
<dbReference type="Proteomes" id="UP001620626">
    <property type="component" value="Unassembled WGS sequence"/>
</dbReference>
<feature type="compositionally biased region" description="Basic and acidic residues" evidence="2">
    <location>
        <begin position="543"/>
        <end position="556"/>
    </location>
</feature>
<name>A0ABD2M3B0_9BILA</name>
<proteinExistence type="predicted"/>
<feature type="compositionally biased region" description="Basic residues" evidence="2">
    <location>
        <begin position="496"/>
        <end position="506"/>
    </location>
</feature>
<feature type="region of interest" description="Disordered" evidence="2">
    <location>
        <begin position="682"/>
        <end position="802"/>
    </location>
</feature>
<evidence type="ECO:0000256" key="2">
    <source>
        <dbReference type="SAM" id="MobiDB-lite"/>
    </source>
</evidence>
<sequence length="802" mass="91602">MLEARKILNLFVILQLFLCINVLLSSICSTEIVKPTAEEVANASNSNTTPETSIGNAILEPKSQHRRRWRRAKSEKYSKNLGSKSVRSKSFRSKSGRRVMEEMMPEKVEKEAKKTTVQKITQKFKQKFVSTKRQTFDSSTSTVKEQQIRLALEMVLAKNSDQLVKKKELLKAYLYIELALQIAKNASVDEKNGRDNVRKIKLNKKEDDYKLQKGYHIYDKKEAEEKVDKVSKAKRSVKKTIDSLADIEKKDEMYLFGNFFNLPVRQKSAPFRAEILARENEKVIEMGKDCMTIWVNRNSKKHPLLKYAMLQPQQKENDKKKAGKKKSTNVEPKVEPDPKKLKVTEFLLLDAALDQEARSLCLNLIFRLFHGLEISYVSGRQSTFKDSDDFKPLKASKRSSIFTELRHKINTSINRYENRSFDRHKKELDEEIEKCQNDLLKAMGLEDREVSIECIKGALFLQMFQETVKEKADEELKALNEKLNEKKGIYKEERKSYKKKHSTSKRRNNEDKNRRRKRAHSSDDDDDEHTCKDQQKLRKIKKDVKGAKSERDEYKKNTKLSKSIRGMFHSVRKSFRSKSSTDPNKRYGFMDLLKEMEDTIRGNEFFMKKVKAITNKAGIKEGGGFGALDQYYAKEARLVFAKGSGQEFLRNIIDLSQWMTAKEVRECAEKFKWIRGLSAKESRDIEVNGSEKASLMPVGHRNDQNDDANDGDNEDNAYGGTSGSERGGDDEDGRGSGSERGGDDEDGRGSGSERGGDDEDGRGSGSERGGDDEDGSGSGNEQHEDDEDGSGSGNEQHSGKDW</sequence>
<feature type="compositionally biased region" description="Basic and acidic residues" evidence="2">
    <location>
        <begin position="98"/>
        <end position="114"/>
    </location>
</feature>
<evidence type="ECO:0000256" key="3">
    <source>
        <dbReference type="SAM" id="SignalP"/>
    </source>
</evidence>
<accession>A0ABD2M3B0</accession>
<dbReference type="EMBL" id="JBICBT010000182">
    <property type="protein sequence ID" value="KAL3121587.1"/>
    <property type="molecule type" value="Genomic_DNA"/>
</dbReference>
<keyword evidence="3" id="KW-0732">Signal</keyword>
<reference evidence="4 5" key="1">
    <citation type="submission" date="2024-10" db="EMBL/GenBank/DDBJ databases">
        <authorList>
            <person name="Kim D."/>
        </authorList>
    </citation>
    <scope>NUCLEOTIDE SEQUENCE [LARGE SCALE GENOMIC DNA]</scope>
    <source>
        <strain evidence="4">BH-2024</strain>
    </source>
</reference>
<feature type="compositionally biased region" description="Polar residues" evidence="2">
    <location>
        <begin position="42"/>
        <end position="55"/>
    </location>
</feature>
<gene>
    <name evidence="4" type="ORF">niasHT_008426</name>
</gene>
<keyword evidence="1" id="KW-0175">Coiled coil</keyword>
<keyword evidence="5" id="KW-1185">Reference proteome</keyword>
<feature type="region of interest" description="Disordered" evidence="2">
    <location>
        <begin position="490"/>
        <end position="558"/>
    </location>
</feature>
<feature type="coiled-coil region" evidence="1">
    <location>
        <begin position="418"/>
        <end position="445"/>
    </location>
</feature>
<feature type="region of interest" description="Disordered" evidence="2">
    <location>
        <begin position="40"/>
        <end position="114"/>
    </location>
</feature>
<feature type="compositionally biased region" description="Acidic residues" evidence="2">
    <location>
        <begin position="705"/>
        <end position="715"/>
    </location>
</feature>